<sequence length="132" mass="15632">MVVRKTYKLTQVVRAKSETKRFEQMLDAIVQSKNGSTYYQYTEQLDAHTLKCVLKVQDDIVRIQRRGVINMNFIFMEGARTDTFYESLAGRHHFFVHTNKIEITNDDIEIDYDLYEGDEKLGNYTYTLKKED</sequence>
<keyword evidence="2" id="KW-1185">Reference proteome</keyword>
<dbReference type="EMBL" id="CAJEWE010000003">
    <property type="protein sequence ID" value="CAD2070898.1"/>
    <property type="molecule type" value="Genomic_DNA"/>
</dbReference>
<comment type="caution">
    <text evidence="1">The sequence shown here is derived from an EMBL/GenBank/DDBJ whole genome shotgun (WGS) entry which is preliminary data.</text>
</comment>
<dbReference type="InterPro" id="IPR012674">
    <property type="entry name" value="Calycin"/>
</dbReference>
<dbReference type="Proteomes" id="UP000521032">
    <property type="component" value="Unassembled WGS sequence"/>
</dbReference>
<dbReference type="AlphaFoldDB" id="A0A6V7R1F3"/>
<dbReference type="Pfam" id="PF09148">
    <property type="entry name" value="DUF1934"/>
    <property type="match status" value="1"/>
</dbReference>
<dbReference type="InterPro" id="IPR015231">
    <property type="entry name" value="DUF1934"/>
</dbReference>
<organism evidence="1 2">
    <name type="scientific">Phocicoccus schoeneichii</name>
    <dbReference type="NCBI Taxonomy" id="1812261"/>
    <lineage>
        <taxon>Bacteria</taxon>
        <taxon>Bacillati</taxon>
        <taxon>Bacillota</taxon>
        <taxon>Bacilli</taxon>
        <taxon>Bacillales</taxon>
        <taxon>Salinicoccaceae</taxon>
        <taxon>Phocicoccus</taxon>
    </lineage>
</organism>
<gene>
    <name evidence="1" type="ORF">JEOSCH030_00113</name>
</gene>
<reference evidence="1 2" key="1">
    <citation type="submission" date="2020-07" db="EMBL/GenBank/DDBJ databases">
        <authorList>
            <person name="Criscuolo A."/>
        </authorList>
    </citation>
    <scope>NUCLEOTIDE SEQUENCE [LARGE SCALE GENOMIC DNA]</scope>
    <source>
        <strain evidence="2">CIP 111030</strain>
    </source>
</reference>
<accession>A0A6V7R1F3</accession>
<evidence type="ECO:0000313" key="2">
    <source>
        <dbReference type="Proteomes" id="UP000521032"/>
    </source>
</evidence>
<dbReference type="Gene3D" id="2.40.128.20">
    <property type="match status" value="1"/>
</dbReference>
<name>A0A6V7R1F3_9BACL</name>
<dbReference type="SUPFAM" id="SSF50814">
    <property type="entry name" value="Lipocalins"/>
    <property type="match status" value="1"/>
</dbReference>
<dbReference type="RefSeq" id="WP_186084472.1">
    <property type="nucleotide sequence ID" value="NZ_CAJEWE010000003.1"/>
</dbReference>
<evidence type="ECO:0008006" key="3">
    <source>
        <dbReference type="Google" id="ProtNLM"/>
    </source>
</evidence>
<proteinExistence type="predicted"/>
<evidence type="ECO:0000313" key="1">
    <source>
        <dbReference type="EMBL" id="CAD2070898.1"/>
    </source>
</evidence>
<protein>
    <recommendedName>
        <fullName evidence="3">Beta-barrel protein YwiB</fullName>
    </recommendedName>
</protein>